<dbReference type="InterPro" id="IPR013783">
    <property type="entry name" value="Ig-like_fold"/>
</dbReference>
<comment type="catalytic activity">
    <reaction evidence="8">
        <text>an acyl-CoA + a 1,2-diacyl-sn-glycerol = a triacyl-sn-glycerol + CoA</text>
        <dbReference type="Rhea" id="RHEA:10868"/>
        <dbReference type="ChEBI" id="CHEBI:17815"/>
        <dbReference type="ChEBI" id="CHEBI:57287"/>
        <dbReference type="ChEBI" id="CHEBI:58342"/>
        <dbReference type="ChEBI" id="CHEBI:64615"/>
        <dbReference type="EC" id="2.3.1.20"/>
    </reaction>
</comment>
<keyword evidence="5" id="KW-0808">Transferase</keyword>
<dbReference type="InterPro" id="IPR029058">
    <property type="entry name" value="AB_hydrolase_fold"/>
</dbReference>
<dbReference type="InterPro" id="IPR015919">
    <property type="entry name" value="Cadherin-like_sf"/>
</dbReference>
<dbReference type="EC" id="2.3.1.122" evidence="3"/>
<dbReference type="InterPro" id="IPR006644">
    <property type="entry name" value="Cadg"/>
</dbReference>
<dbReference type="EMBL" id="BAAAPK010000001">
    <property type="protein sequence ID" value="GAA1671762.1"/>
    <property type="molecule type" value="Genomic_DNA"/>
</dbReference>
<dbReference type="SUPFAM" id="SSF81296">
    <property type="entry name" value="E set domains"/>
    <property type="match status" value="1"/>
</dbReference>
<accession>A0ABP4SGM6</accession>
<dbReference type="SMART" id="SM00736">
    <property type="entry name" value="CADG"/>
    <property type="match status" value="1"/>
</dbReference>
<dbReference type="Gene3D" id="2.60.40.10">
    <property type="entry name" value="Immunoglobulins"/>
    <property type="match status" value="2"/>
</dbReference>
<organism evidence="12 13">
    <name type="scientific">Microbacterium lacus</name>
    <dbReference type="NCBI Taxonomy" id="415217"/>
    <lineage>
        <taxon>Bacteria</taxon>
        <taxon>Bacillati</taxon>
        <taxon>Actinomycetota</taxon>
        <taxon>Actinomycetes</taxon>
        <taxon>Micrococcales</taxon>
        <taxon>Microbacteriaceae</taxon>
        <taxon>Microbacterium</taxon>
    </lineage>
</organism>
<evidence type="ECO:0000256" key="4">
    <source>
        <dbReference type="ARBA" id="ARBA00013244"/>
    </source>
</evidence>
<dbReference type="RefSeq" id="WP_344053145.1">
    <property type="nucleotide sequence ID" value="NZ_BAAAPK010000001.1"/>
</dbReference>
<evidence type="ECO:0000256" key="2">
    <source>
        <dbReference type="ARBA" id="ARBA00005874"/>
    </source>
</evidence>
<keyword evidence="10" id="KW-0732">Signal</keyword>
<feature type="chain" id="PRO_5045670857" description="Acyl-CoA:diacylglycerol acyltransferase" evidence="10">
    <location>
        <begin position="50"/>
        <end position="614"/>
    </location>
</feature>
<evidence type="ECO:0000256" key="5">
    <source>
        <dbReference type="ARBA" id="ARBA00022679"/>
    </source>
</evidence>
<reference evidence="13" key="1">
    <citation type="journal article" date="2019" name="Int. J. Syst. Evol. Microbiol.">
        <title>The Global Catalogue of Microorganisms (GCM) 10K type strain sequencing project: providing services to taxonomists for standard genome sequencing and annotation.</title>
        <authorList>
            <consortium name="The Broad Institute Genomics Platform"/>
            <consortium name="The Broad Institute Genome Sequencing Center for Infectious Disease"/>
            <person name="Wu L."/>
            <person name="Ma J."/>
        </authorList>
    </citation>
    <scope>NUCLEOTIDE SEQUENCE [LARGE SCALE GENOMIC DNA]</scope>
    <source>
        <strain evidence="13">JCM 15575</strain>
    </source>
</reference>
<protein>
    <recommendedName>
        <fullName evidence="7">Acyl-CoA:diacylglycerol acyltransferase</fullName>
        <ecNumber evidence="3">2.3.1.122</ecNumber>
        <ecNumber evidence="4">2.3.1.20</ecNumber>
    </recommendedName>
</protein>
<dbReference type="EC" id="2.3.1.20" evidence="4"/>
<comment type="catalytic activity">
    <reaction evidence="1">
        <text>2 alpha,alpha'-trehalose 6-mycolate = alpha,alpha'-trehalose 6,6'-bismycolate + alpha,alpha-trehalose</text>
        <dbReference type="Rhea" id="RHEA:23472"/>
        <dbReference type="ChEBI" id="CHEBI:16551"/>
        <dbReference type="ChEBI" id="CHEBI:18195"/>
        <dbReference type="ChEBI" id="CHEBI:18234"/>
        <dbReference type="EC" id="2.3.1.122"/>
    </reaction>
</comment>
<proteinExistence type="inferred from homology"/>
<feature type="domain" description="Dystroglycan-type cadherin-like" evidence="11">
    <location>
        <begin position="438"/>
        <end position="532"/>
    </location>
</feature>
<evidence type="ECO:0000256" key="1">
    <source>
        <dbReference type="ARBA" id="ARBA00000697"/>
    </source>
</evidence>
<dbReference type="Pfam" id="PF00756">
    <property type="entry name" value="Esterase"/>
    <property type="match status" value="1"/>
</dbReference>
<keyword evidence="13" id="KW-1185">Reference proteome</keyword>
<dbReference type="InterPro" id="IPR050583">
    <property type="entry name" value="Mycobacterial_A85_antigen"/>
</dbReference>
<evidence type="ECO:0000256" key="8">
    <source>
        <dbReference type="ARBA" id="ARBA00048109"/>
    </source>
</evidence>
<dbReference type="InterPro" id="IPR014756">
    <property type="entry name" value="Ig_E-set"/>
</dbReference>
<evidence type="ECO:0000256" key="9">
    <source>
        <dbReference type="SAM" id="MobiDB-lite"/>
    </source>
</evidence>
<comment type="caution">
    <text evidence="12">The sequence shown here is derived from an EMBL/GenBank/DDBJ whole genome shotgun (WGS) entry which is preliminary data.</text>
</comment>
<name>A0ABP4SGM6_9MICO</name>
<feature type="signal peptide" evidence="10">
    <location>
        <begin position="1"/>
        <end position="49"/>
    </location>
</feature>
<dbReference type="Pfam" id="PF05345">
    <property type="entry name" value="He_PIG"/>
    <property type="match status" value="1"/>
</dbReference>
<dbReference type="InterPro" id="IPR000801">
    <property type="entry name" value="Esterase-like"/>
</dbReference>
<comment type="similarity">
    <text evidence="2">Belongs to the mycobacterial A85 antigen family.</text>
</comment>
<evidence type="ECO:0000313" key="13">
    <source>
        <dbReference type="Proteomes" id="UP001500596"/>
    </source>
</evidence>
<dbReference type="Proteomes" id="UP001500596">
    <property type="component" value="Unassembled WGS sequence"/>
</dbReference>
<dbReference type="PANTHER" id="PTHR48098">
    <property type="entry name" value="ENTEROCHELIN ESTERASE-RELATED"/>
    <property type="match status" value="1"/>
</dbReference>
<evidence type="ECO:0000259" key="11">
    <source>
        <dbReference type="SMART" id="SM00736"/>
    </source>
</evidence>
<evidence type="ECO:0000256" key="6">
    <source>
        <dbReference type="ARBA" id="ARBA00023315"/>
    </source>
</evidence>
<sequence>MGPHQQEQQIDDRTSGTGTSRRSHALTCLAAVVLAAALTLTMAPGAAMAEDSAPTPGPTVVADPDSPTGYTGEFVYYNPTATSVRFVADIMLRNWEDRTDTKVYSPFDYKPGLMRGGGAYDVQMTNIGNGYWSTAVPLAAGPNQYWFYVNNNTNFWVPDPANSPIFAPDGLTGNSRRAFNAVYVPYDAEKQNYAPLAERVIANPRPDSAKGTWSYVPVPGLTPLANGTQRTLGIYLPPNYDPNRTEPYKTIYVQHGSGQDQSDWLNIGSVPIIMDNLLQDNATEPAVIVSTNSTYMGAAPYTNLTNVIVPFVESNYNVSKDRMDRAFAGLSMGASMTTQIINNNPLRFGYYGVWSFRAGINPNTANLKQAYVHIGCGVWDNLNLCPTTAQLGVLDGKVNYEYTDLAGGHDFNAWPQLFAIFARDHLWQPRSFVNGAPVFAAGGETQAVDENRALTFTVDAADPDGDTLIYSAGDLPSGASFDPATRKFTWTPSYAQAGEYSVTFTTADGTDRYALSATKTVTITVRDVTVAEQITGLKSTIAAIGANGGIKNALTVKLNQVEKRLGAGDTAGAVLALQDDFIGQVTGLRGVKLTAAEADALIVAAQEAIQNISF</sequence>
<keyword evidence="6" id="KW-0012">Acyltransferase</keyword>
<dbReference type="PROSITE" id="PS51318">
    <property type="entry name" value="TAT"/>
    <property type="match status" value="1"/>
</dbReference>
<evidence type="ECO:0000256" key="10">
    <source>
        <dbReference type="SAM" id="SignalP"/>
    </source>
</evidence>
<evidence type="ECO:0000313" key="12">
    <source>
        <dbReference type="EMBL" id="GAA1671762.1"/>
    </source>
</evidence>
<gene>
    <name evidence="12" type="ORF">GCM10009807_14910</name>
</gene>
<evidence type="ECO:0000256" key="3">
    <source>
        <dbReference type="ARBA" id="ARBA00012820"/>
    </source>
</evidence>
<dbReference type="SUPFAM" id="SSF53474">
    <property type="entry name" value="alpha/beta-Hydrolases"/>
    <property type="match status" value="1"/>
</dbReference>
<dbReference type="CDD" id="cd02688">
    <property type="entry name" value="E_set"/>
    <property type="match status" value="1"/>
</dbReference>
<dbReference type="InterPro" id="IPR006311">
    <property type="entry name" value="TAT_signal"/>
</dbReference>
<feature type="region of interest" description="Disordered" evidence="9">
    <location>
        <begin position="1"/>
        <end position="21"/>
    </location>
</feature>
<evidence type="ECO:0000256" key="7">
    <source>
        <dbReference type="ARBA" id="ARBA00032572"/>
    </source>
</evidence>
<dbReference type="SUPFAM" id="SSF49313">
    <property type="entry name" value="Cadherin-like"/>
    <property type="match status" value="1"/>
</dbReference>
<dbReference type="Gene3D" id="3.40.50.1820">
    <property type="entry name" value="alpha/beta hydrolase"/>
    <property type="match status" value="1"/>
</dbReference>